<dbReference type="EMBL" id="JAPWGW010000002">
    <property type="protein sequence ID" value="MCZ4298019.1"/>
    <property type="molecule type" value="Genomic_DNA"/>
</dbReference>
<keyword evidence="3" id="KW-1185">Reference proteome</keyword>
<feature type="signal peptide" evidence="1">
    <location>
        <begin position="1"/>
        <end position="28"/>
    </location>
</feature>
<sequence length="247" mass="27091">MQDAIRAAACFLLIAIAPLAITAGLASAQNLSSVSGPTVSADKREVEYRLGWVPANTGSNESFGHRIAYGASLNERTAFKMFANLSDRPGEGLRVQNVNAQYLIELSPETARVWQTGIRFDARVSTGPGPDRVGVNWLNQWPLSDRLRARAQFIATRQLGDGARETVDFSFRSSLTWKATDQFDIALLAFTDLGNTDDFGIDDRVQEAGPAISGDLPNGYGWTFGTLFGLTERAPDHDLRFWITKSF</sequence>
<feature type="chain" id="PRO_5045682217" evidence="1">
    <location>
        <begin position="29"/>
        <end position="247"/>
    </location>
</feature>
<name>A0ABT4LY01_9PROT</name>
<reference evidence="2" key="1">
    <citation type="submission" date="2022-12" db="EMBL/GenBank/DDBJ databases">
        <title>Bacterial isolates from different developmental stages of Nematostella vectensis.</title>
        <authorList>
            <person name="Fraune S."/>
        </authorList>
    </citation>
    <scope>NUCLEOTIDE SEQUENCE</scope>
    <source>
        <strain evidence="2">G21632-S1</strain>
    </source>
</reference>
<organism evidence="2 3">
    <name type="scientific">Henriciella marina</name>
    <dbReference type="NCBI Taxonomy" id="453851"/>
    <lineage>
        <taxon>Bacteria</taxon>
        <taxon>Pseudomonadati</taxon>
        <taxon>Pseudomonadota</taxon>
        <taxon>Alphaproteobacteria</taxon>
        <taxon>Hyphomonadales</taxon>
        <taxon>Hyphomonadaceae</taxon>
        <taxon>Henriciella</taxon>
    </lineage>
</organism>
<proteinExistence type="predicted"/>
<evidence type="ECO:0000256" key="1">
    <source>
        <dbReference type="SAM" id="SignalP"/>
    </source>
</evidence>
<accession>A0ABT4LY01</accession>
<dbReference type="Proteomes" id="UP001083770">
    <property type="component" value="Unassembled WGS sequence"/>
</dbReference>
<evidence type="ECO:0000313" key="3">
    <source>
        <dbReference type="Proteomes" id="UP001083770"/>
    </source>
</evidence>
<gene>
    <name evidence="2" type="ORF">O4G74_08120</name>
</gene>
<keyword evidence="1" id="KW-0732">Signal</keyword>
<comment type="caution">
    <text evidence="2">The sequence shown here is derived from an EMBL/GenBank/DDBJ whole genome shotgun (WGS) entry which is preliminary data.</text>
</comment>
<protein>
    <submittedName>
        <fullName evidence="2">Uncharacterized protein</fullName>
    </submittedName>
</protein>
<dbReference type="RefSeq" id="WP_269402136.1">
    <property type="nucleotide sequence ID" value="NZ_JAPWGW010000002.1"/>
</dbReference>
<evidence type="ECO:0000313" key="2">
    <source>
        <dbReference type="EMBL" id="MCZ4298019.1"/>
    </source>
</evidence>